<dbReference type="PANTHER" id="PTHR30146">
    <property type="entry name" value="LACI-RELATED TRANSCRIPTIONAL REPRESSOR"/>
    <property type="match status" value="1"/>
</dbReference>
<dbReference type="PROSITE" id="PS00356">
    <property type="entry name" value="HTH_LACI_1"/>
    <property type="match status" value="1"/>
</dbReference>
<evidence type="ECO:0000256" key="2">
    <source>
        <dbReference type="ARBA" id="ARBA00023125"/>
    </source>
</evidence>
<dbReference type="CDD" id="cd01392">
    <property type="entry name" value="HTH_LacI"/>
    <property type="match status" value="1"/>
</dbReference>
<dbReference type="Gene3D" id="3.40.50.2300">
    <property type="match status" value="2"/>
</dbReference>
<comment type="caution">
    <text evidence="5">The sequence shown here is derived from an EMBL/GenBank/DDBJ whole genome shotgun (WGS) entry which is preliminary data.</text>
</comment>
<dbReference type="GO" id="GO:0003677">
    <property type="term" value="F:DNA binding"/>
    <property type="evidence" value="ECO:0007669"/>
    <property type="project" value="UniProtKB-KW"/>
</dbReference>
<dbReference type="InterPro" id="IPR046335">
    <property type="entry name" value="LacI/GalR-like_sensor"/>
</dbReference>
<dbReference type="SUPFAM" id="SSF53822">
    <property type="entry name" value="Periplasmic binding protein-like I"/>
    <property type="match status" value="1"/>
</dbReference>
<dbReference type="PRINTS" id="PR00036">
    <property type="entry name" value="HTHLACI"/>
</dbReference>
<dbReference type="PANTHER" id="PTHR30146:SF153">
    <property type="entry name" value="LACTOSE OPERON REPRESSOR"/>
    <property type="match status" value="1"/>
</dbReference>
<evidence type="ECO:0000256" key="1">
    <source>
        <dbReference type="ARBA" id="ARBA00023015"/>
    </source>
</evidence>
<name>A0ABT8T980_9GAMM</name>
<evidence type="ECO:0000256" key="3">
    <source>
        <dbReference type="ARBA" id="ARBA00023163"/>
    </source>
</evidence>
<dbReference type="InterPro" id="IPR028082">
    <property type="entry name" value="Peripla_BP_I"/>
</dbReference>
<sequence length="350" mass="38299">MSSRDRAGKPKKVTMKDVATMAGVSIMTVSRVLNNDKVSESTYERVMEAVTKLNYRLNVSARSLSGSQSYLLGFFYDNSIGSYISQYLIGVLQRCNELGYHLVLESCGFGADNVEEIISELTSRYMLDGIILPPPLSEYLPLLDALDEAGLRYVRVGPGLELDRSAYVSIDDYKATYEMTEHLIKEGHRNIGFIKGDCHQGVAANRFRGFSDALAHYGISMEEAVVAEGDFNFNGGMTASEEILSSGKPVTAIFASNDDMASAVIASVHKRGLRVPEDIAVAGFDDTSIARTIWPQLTTVKQPIDQMSADSVDLLIEAIKADSILGIKLNKRAILPHSIVVRGSTRPLDK</sequence>
<evidence type="ECO:0000313" key="6">
    <source>
        <dbReference type="Proteomes" id="UP001168380"/>
    </source>
</evidence>
<keyword evidence="2 5" id="KW-0238">DNA-binding</keyword>
<dbReference type="RefSeq" id="WP_302710797.1">
    <property type="nucleotide sequence ID" value="NZ_JAULRT010000031.1"/>
</dbReference>
<dbReference type="Gene3D" id="1.10.260.40">
    <property type="entry name" value="lambda repressor-like DNA-binding domains"/>
    <property type="match status" value="1"/>
</dbReference>
<organism evidence="5 6">
    <name type="scientific">Gilvimarinus algae</name>
    <dbReference type="NCBI Taxonomy" id="3058037"/>
    <lineage>
        <taxon>Bacteria</taxon>
        <taxon>Pseudomonadati</taxon>
        <taxon>Pseudomonadota</taxon>
        <taxon>Gammaproteobacteria</taxon>
        <taxon>Cellvibrionales</taxon>
        <taxon>Cellvibrionaceae</taxon>
        <taxon>Gilvimarinus</taxon>
    </lineage>
</organism>
<dbReference type="InterPro" id="IPR010982">
    <property type="entry name" value="Lambda_DNA-bd_dom_sf"/>
</dbReference>
<accession>A0ABT8T980</accession>
<dbReference type="InterPro" id="IPR000843">
    <property type="entry name" value="HTH_LacI"/>
</dbReference>
<dbReference type="SMART" id="SM00354">
    <property type="entry name" value="HTH_LACI"/>
    <property type="match status" value="1"/>
</dbReference>
<keyword evidence="6" id="KW-1185">Reference proteome</keyword>
<proteinExistence type="predicted"/>
<dbReference type="SUPFAM" id="SSF47413">
    <property type="entry name" value="lambda repressor-like DNA-binding domains"/>
    <property type="match status" value="1"/>
</dbReference>
<evidence type="ECO:0000313" key="5">
    <source>
        <dbReference type="EMBL" id="MDO3380675.1"/>
    </source>
</evidence>
<keyword evidence="1" id="KW-0805">Transcription regulation</keyword>
<dbReference type="Pfam" id="PF13377">
    <property type="entry name" value="Peripla_BP_3"/>
    <property type="match status" value="1"/>
</dbReference>
<gene>
    <name evidence="5" type="ORF">QWI16_00735</name>
</gene>
<dbReference type="CDD" id="cd01545">
    <property type="entry name" value="PBP1_SalR"/>
    <property type="match status" value="1"/>
</dbReference>
<feature type="domain" description="HTH lacI-type" evidence="4">
    <location>
        <begin position="13"/>
        <end position="66"/>
    </location>
</feature>
<reference evidence="5" key="1">
    <citation type="submission" date="2023-07" db="EMBL/GenBank/DDBJ databases">
        <title>Gilvimarinus algae sp. nov., isolated from the surface of Kelp.</title>
        <authorList>
            <person name="Sun Y.Y."/>
            <person name="Gong Y."/>
            <person name="Du Z.J."/>
        </authorList>
    </citation>
    <scope>NUCLEOTIDE SEQUENCE</scope>
    <source>
        <strain evidence="5">SDUM040014</strain>
    </source>
</reference>
<protein>
    <submittedName>
        <fullName evidence="5">LacI family DNA-binding transcriptional regulator</fullName>
    </submittedName>
</protein>
<dbReference type="EMBL" id="JAULRT010000031">
    <property type="protein sequence ID" value="MDO3380675.1"/>
    <property type="molecule type" value="Genomic_DNA"/>
</dbReference>
<keyword evidence="3" id="KW-0804">Transcription</keyword>
<dbReference type="PROSITE" id="PS50932">
    <property type="entry name" value="HTH_LACI_2"/>
    <property type="match status" value="1"/>
</dbReference>
<dbReference type="Pfam" id="PF00356">
    <property type="entry name" value="LacI"/>
    <property type="match status" value="1"/>
</dbReference>
<dbReference type="Proteomes" id="UP001168380">
    <property type="component" value="Unassembled WGS sequence"/>
</dbReference>
<evidence type="ECO:0000259" key="4">
    <source>
        <dbReference type="PROSITE" id="PS50932"/>
    </source>
</evidence>